<feature type="region of interest" description="Disordered" evidence="1">
    <location>
        <begin position="585"/>
        <end position="645"/>
    </location>
</feature>
<dbReference type="EMBL" id="BLQM01000385">
    <property type="protein sequence ID" value="GMH86960.1"/>
    <property type="molecule type" value="Genomic_DNA"/>
</dbReference>
<dbReference type="AlphaFoldDB" id="A0A9W7ER65"/>
<sequence length="645" mass="72898">MSRKAKYNPYDDVDDHYEYDYDFEDEYYEEYYPEEETHADPTKLAALTLDDGEEVVGETKTGNHKVVTLTDSENTSLLPPPPRPKQNKQKKRSTGTGLGMVNVPEDAFIYLAGFCKIRDILLLCCTCKTLNSSLLDPIYWCIDGGERVLPVIRQMNEKGKNMLRLQEVAHLNESIGVIRRYMGESAVFSYNSGITESGSVASHCQMISRNFYAFYDEKSGAISFCNANKKSDVVYQLAPGTAVAGMQYNKKFNAMLISLNNSGIVYEEGLIGRGANSVLEFVKMKCESKSKILWRDVASNVKQYTAIKTDKNNPELMFVCEDRDSFGKMQARVYDVERGVKVYEHSLSDVKCVEFKGKCIFSLLGTGEVVINDIRGWEEGGAGRMEGKISQVGLKTNEYAPGWSYPRGAWLKIHGGRCYYSMANGPIYATQNILKRMKDAGEETTTTTTAPLSFKSQHIFEDMNPINCLVEFHGDIMVTINWDSFGTGSGIRMTKIKTYDLKEGGSRGVLSEFDVHGLSNFGNGPVKMQIDDTKIVVLFSRAVRVYDLNSHDADKTSYKGLMEALHEKWRKKEITALLKEEAERLEREAGRSTVQARDAVTYEDEESERVKRKAKEIKERQKKKKDVQRGRQGEGKARDKVRRGR</sequence>
<dbReference type="Proteomes" id="UP001162640">
    <property type="component" value="Unassembled WGS sequence"/>
</dbReference>
<evidence type="ECO:0008006" key="4">
    <source>
        <dbReference type="Google" id="ProtNLM"/>
    </source>
</evidence>
<name>A0A9W7ER65_9STRA</name>
<dbReference type="SUPFAM" id="SSF50978">
    <property type="entry name" value="WD40 repeat-like"/>
    <property type="match status" value="1"/>
</dbReference>
<organism evidence="2 3">
    <name type="scientific">Triparma laevis f. inornata</name>
    <dbReference type="NCBI Taxonomy" id="1714386"/>
    <lineage>
        <taxon>Eukaryota</taxon>
        <taxon>Sar</taxon>
        <taxon>Stramenopiles</taxon>
        <taxon>Ochrophyta</taxon>
        <taxon>Bolidophyceae</taxon>
        <taxon>Parmales</taxon>
        <taxon>Triparmaceae</taxon>
        <taxon>Triparma</taxon>
    </lineage>
</organism>
<evidence type="ECO:0000256" key="1">
    <source>
        <dbReference type="SAM" id="MobiDB-lite"/>
    </source>
</evidence>
<accession>A0A9W7ER65</accession>
<proteinExistence type="predicted"/>
<dbReference type="InterPro" id="IPR036322">
    <property type="entry name" value="WD40_repeat_dom_sf"/>
</dbReference>
<protein>
    <recommendedName>
        <fullName evidence="4">F-box domain-containing protein</fullName>
    </recommendedName>
</protein>
<feature type="compositionally biased region" description="Basic and acidic residues" evidence="1">
    <location>
        <begin position="627"/>
        <end position="638"/>
    </location>
</feature>
<reference evidence="3" key="1">
    <citation type="journal article" date="2023" name="Commun. Biol.">
        <title>Genome analysis of Parmales, the sister group of diatoms, reveals the evolutionary specialization of diatoms from phago-mixotrophs to photoautotrophs.</title>
        <authorList>
            <person name="Ban H."/>
            <person name="Sato S."/>
            <person name="Yoshikawa S."/>
            <person name="Yamada K."/>
            <person name="Nakamura Y."/>
            <person name="Ichinomiya M."/>
            <person name="Sato N."/>
            <person name="Blanc-Mathieu R."/>
            <person name="Endo H."/>
            <person name="Kuwata A."/>
            <person name="Ogata H."/>
        </authorList>
    </citation>
    <scope>NUCLEOTIDE SEQUENCE [LARGE SCALE GENOMIC DNA]</scope>
</reference>
<feature type="region of interest" description="Disordered" evidence="1">
    <location>
        <begin position="69"/>
        <end position="97"/>
    </location>
</feature>
<evidence type="ECO:0000313" key="2">
    <source>
        <dbReference type="EMBL" id="GMH86960.1"/>
    </source>
</evidence>
<feature type="compositionally biased region" description="Basic residues" evidence="1">
    <location>
        <begin position="610"/>
        <end position="626"/>
    </location>
</feature>
<comment type="caution">
    <text evidence="2">The sequence shown here is derived from an EMBL/GenBank/DDBJ whole genome shotgun (WGS) entry which is preliminary data.</text>
</comment>
<gene>
    <name evidence="2" type="ORF">TL16_g10707</name>
</gene>
<evidence type="ECO:0000313" key="3">
    <source>
        <dbReference type="Proteomes" id="UP001162640"/>
    </source>
</evidence>